<evidence type="ECO:0000256" key="2">
    <source>
        <dbReference type="ARBA" id="ARBA00023015"/>
    </source>
</evidence>
<organism evidence="7 8">
    <name type="scientific">Caldisalinibacter kiritimatiensis</name>
    <dbReference type="NCBI Taxonomy" id="1304284"/>
    <lineage>
        <taxon>Bacteria</taxon>
        <taxon>Bacillati</taxon>
        <taxon>Bacillota</taxon>
        <taxon>Tissierellia</taxon>
        <taxon>Tissierellales</taxon>
        <taxon>Thermohalobacteraceae</taxon>
        <taxon>Caldisalinibacter</taxon>
    </lineage>
</organism>
<keyword evidence="3 5" id="KW-0346">Stress response</keyword>
<dbReference type="InterPro" id="IPR023120">
    <property type="entry name" value="WHTH_transcript_rep_HrcA_IDD"/>
</dbReference>
<dbReference type="Gene3D" id="3.30.450.40">
    <property type="match status" value="1"/>
</dbReference>
<evidence type="ECO:0000313" key="8">
    <source>
        <dbReference type="Proteomes" id="UP000013378"/>
    </source>
</evidence>
<dbReference type="InterPro" id="IPR002571">
    <property type="entry name" value="HrcA"/>
</dbReference>
<comment type="caution">
    <text evidence="7">The sequence shown here is derived from an EMBL/GenBank/DDBJ whole genome shotgun (WGS) entry which is preliminary data.</text>
</comment>
<dbReference type="EMBL" id="ARZA01000142">
    <property type="protein sequence ID" value="EOD00583.1"/>
    <property type="molecule type" value="Genomic_DNA"/>
</dbReference>
<dbReference type="SUPFAM" id="SSF55781">
    <property type="entry name" value="GAF domain-like"/>
    <property type="match status" value="1"/>
</dbReference>
<dbReference type="Pfam" id="PF01628">
    <property type="entry name" value="HrcA"/>
    <property type="match status" value="1"/>
</dbReference>
<dbReference type="GO" id="GO:0003677">
    <property type="term" value="F:DNA binding"/>
    <property type="evidence" value="ECO:0007669"/>
    <property type="project" value="InterPro"/>
</dbReference>
<dbReference type="InterPro" id="IPR036388">
    <property type="entry name" value="WH-like_DNA-bd_sf"/>
</dbReference>
<dbReference type="PANTHER" id="PTHR34824:SF1">
    <property type="entry name" value="HEAT-INDUCIBLE TRANSCRIPTION REPRESSOR HRCA"/>
    <property type="match status" value="1"/>
</dbReference>
<dbReference type="STRING" id="1304284.L21TH_1370"/>
<dbReference type="InterPro" id="IPR036390">
    <property type="entry name" value="WH_DNA-bd_sf"/>
</dbReference>
<comment type="function">
    <text evidence="5">Negative regulator of class I heat shock genes (grpE-dnaK-dnaJ and groELS operons). Prevents heat-shock induction of these operons.</text>
</comment>
<dbReference type="RefSeq" id="WP_006312536.1">
    <property type="nucleotide sequence ID" value="NZ_ARZA01000142.1"/>
</dbReference>
<dbReference type="Gene3D" id="1.10.10.10">
    <property type="entry name" value="Winged helix-like DNA-binding domain superfamily/Winged helix DNA-binding domain"/>
    <property type="match status" value="1"/>
</dbReference>
<dbReference type="NCBIfam" id="TIGR00331">
    <property type="entry name" value="hrcA"/>
    <property type="match status" value="1"/>
</dbReference>
<evidence type="ECO:0000259" key="6">
    <source>
        <dbReference type="Pfam" id="PF01628"/>
    </source>
</evidence>
<dbReference type="AlphaFoldDB" id="R1ATX3"/>
<dbReference type="eggNOG" id="COG1420">
    <property type="taxonomic scope" value="Bacteria"/>
</dbReference>
<evidence type="ECO:0000256" key="3">
    <source>
        <dbReference type="ARBA" id="ARBA00023016"/>
    </source>
</evidence>
<dbReference type="PIRSF" id="PIRSF005485">
    <property type="entry name" value="HrcA"/>
    <property type="match status" value="1"/>
</dbReference>
<keyword evidence="4 5" id="KW-0804">Transcription</keyword>
<keyword evidence="2 5" id="KW-0805">Transcription regulation</keyword>
<feature type="domain" description="Heat-inducible transcription repressor HrcA C-terminal" evidence="6">
    <location>
        <begin position="105"/>
        <end position="328"/>
    </location>
</feature>
<keyword evidence="1 5" id="KW-0678">Repressor</keyword>
<comment type="similarity">
    <text evidence="5">Belongs to the HrcA family.</text>
</comment>
<dbReference type="SUPFAM" id="SSF46785">
    <property type="entry name" value="Winged helix' DNA-binding domain"/>
    <property type="match status" value="1"/>
</dbReference>
<gene>
    <name evidence="5" type="primary">hrcA</name>
    <name evidence="7" type="ORF">L21TH_1370</name>
</gene>
<evidence type="ECO:0000256" key="1">
    <source>
        <dbReference type="ARBA" id="ARBA00022491"/>
    </source>
</evidence>
<dbReference type="Proteomes" id="UP000013378">
    <property type="component" value="Unassembled WGS sequence"/>
</dbReference>
<keyword evidence="8" id="KW-1185">Reference proteome</keyword>
<dbReference type="Gene3D" id="3.30.390.60">
    <property type="entry name" value="Heat-inducible transcription repressor hrca homolog, domain 3"/>
    <property type="match status" value="1"/>
</dbReference>
<accession>R1ATX3</accession>
<name>R1ATX3_9FIRM</name>
<evidence type="ECO:0000256" key="5">
    <source>
        <dbReference type="HAMAP-Rule" id="MF_00081"/>
    </source>
</evidence>
<reference evidence="7 8" key="1">
    <citation type="journal article" date="2015" name="Geomicrobiol. J.">
        <title>Caldisalinibacter kiritimatiensis gen. nov., sp. nov., a moderately thermohalophilic thiosulfate-reducing bacterium from a hypersaline microbial mat.</title>
        <authorList>
            <person name="Ben Hania W."/>
            <person name="Joseph M."/>
            <person name="Fiebig A."/>
            <person name="Bunk B."/>
            <person name="Klenk H.-P."/>
            <person name="Fardeau M.-L."/>
            <person name="Spring S."/>
        </authorList>
    </citation>
    <scope>NUCLEOTIDE SEQUENCE [LARGE SCALE GENOMIC DNA]</scope>
    <source>
        <strain evidence="7 8">L21-TH-D2</strain>
    </source>
</reference>
<dbReference type="InterPro" id="IPR021153">
    <property type="entry name" value="HrcA_C"/>
</dbReference>
<evidence type="ECO:0000313" key="7">
    <source>
        <dbReference type="EMBL" id="EOD00583.1"/>
    </source>
</evidence>
<dbReference type="GO" id="GO:0045892">
    <property type="term" value="P:negative regulation of DNA-templated transcription"/>
    <property type="evidence" value="ECO:0007669"/>
    <property type="project" value="UniProtKB-UniRule"/>
</dbReference>
<dbReference type="InterPro" id="IPR029016">
    <property type="entry name" value="GAF-like_dom_sf"/>
</dbReference>
<dbReference type="OrthoDB" id="9783139at2"/>
<sequence length="348" mass="39604">MKLDDRKLRILQAIIHSYITNAEPVGSRTISKKYDLGVSSATIRNEMSDLEELGYLIQPYTSAGRIPSDKAYRLYVDSLMEEKLISQKVRNQVRNQLLREIGEIDSLIQNVAKILSQLTNYTSLAIAPQVKQSRLKHIQLVPVNQTKVLVVIVTDTNIIKNTIFRVDKELSCDQLNKISNILNEKIKGHRIYEIGEDLQVSLMNEMYDLRETIKSTINSIVPLINQSLDKTEEVTLYADGVTNIFNFPEYNDVSKAKSFLSFLEDKNSVVDMMLKSGEHDIEITIGSENRYREVQNCSLITATYRLNGKTIGRIGVIGPTRMDYSKVISAVKSIALDMNEILNKYYIK</sequence>
<dbReference type="HAMAP" id="MF_00081">
    <property type="entry name" value="HrcA"/>
    <property type="match status" value="1"/>
</dbReference>
<dbReference type="PATRIC" id="fig|1304284.3.peg.1340"/>
<evidence type="ECO:0000256" key="4">
    <source>
        <dbReference type="ARBA" id="ARBA00023163"/>
    </source>
</evidence>
<dbReference type="PANTHER" id="PTHR34824">
    <property type="entry name" value="HEAT-INDUCIBLE TRANSCRIPTION REPRESSOR HRCA"/>
    <property type="match status" value="1"/>
</dbReference>
<proteinExistence type="inferred from homology"/>
<protein>
    <recommendedName>
        <fullName evidence="5">Heat-inducible transcription repressor HrcA</fullName>
    </recommendedName>
</protein>